<proteinExistence type="predicted"/>
<dbReference type="PANTHER" id="PTHR17985">
    <property type="entry name" value="SER/THR-RICH PROTEIN T10 IN DGCR REGION"/>
    <property type="match status" value="1"/>
</dbReference>
<evidence type="ECO:0000313" key="1">
    <source>
        <dbReference type="EMBL" id="KAK4759849.1"/>
    </source>
</evidence>
<evidence type="ECO:0000313" key="2">
    <source>
        <dbReference type="Proteomes" id="UP001345219"/>
    </source>
</evidence>
<sequence length="271" mass="30922">MCIAVFLWRCHPLYRFFLLHNRDEYHGRPTEALAWWDGEGGQILGGRDTLAGGTWLAFSRNGKMAFITNVREIQKIPQAKTRGDLPIRFLQSSKSPWEFAEEVVKETHLYNGFNLILADFPSGSMVYLTNRLNKESAYIAEVSPGVHVLSNASLDSPWPKAQRLRDGLGELLNVYGDGELPARVMADKLMMNDVKDEDESLLPGIYTPQFEYQLSSVFVDTDSPLGRYGTRSISALTVKFDWELSFYEKHLEEEEWKDKTVTFIIEADDRG</sequence>
<organism evidence="1 2">
    <name type="scientific">Trapa incisa</name>
    <dbReference type="NCBI Taxonomy" id="236973"/>
    <lineage>
        <taxon>Eukaryota</taxon>
        <taxon>Viridiplantae</taxon>
        <taxon>Streptophyta</taxon>
        <taxon>Embryophyta</taxon>
        <taxon>Tracheophyta</taxon>
        <taxon>Spermatophyta</taxon>
        <taxon>Magnoliopsida</taxon>
        <taxon>eudicotyledons</taxon>
        <taxon>Gunneridae</taxon>
        <taxon>Pentapetalae</taxon>
        <taxon>rosids</taxon>
        <taxon>malvids</taxon>
        <taxon>Myrtales</taxon>
        <taxon>Lythraceae</taxon>
        <taxon>Trapa</taxon>
    </lineage>
</organism>
<dbReference type="EMBL" id="JAXIOK010000011">
    <property type="protein sequence ID" value="KAK4759849.1"/>
    <property type="molecule type" value="Genomic_DNA"/>
</dbReference>
<comment type="caution">
    <text evidence="1">The sequence shown here is derived from an EMBL/GenBank/DDBJ whole genome shotgun (WGS) entry which is preliminary data.</text>
</comment>
<dbReference type="AlphaFoldDB" id="A0AAN7K4Z6"/>
<dbReference type="Pfam" id="PF05742">
    <property type="entry name" value="TANGO2"/>
    <property type="match status" value="1"/>
</dbReference>
<name>A0AAN7K4Z6_9MYRT</name>
<keyword evidence="2" id="KW-1185">Reference proteome</keyword>
<reference evidence="1 2" key="1">
    <citation type="journal article" date="2023" name="Hortic Res">
        <title>Pangenome of water caltrop reveals structural variations and asymmetric subgenome divergence after allopolyploidization.</title>
        <authorList>
            <person name="Zhang X."/>
            <person name="Chen Y."/>
            <person name="Wang L."/>
            <person name="Yuan Y."/>
            <person name="Fang M."/>
            <person name="Shi L."/>
            <person name="Lu R."/>
            <person name="Comes H.P."/>
            <person name="Ma Y."/>
            <person name="Chen Y."/>
            <person name="Huang G."/>
            <person name="Zhou Y."/>
            <person name="Zheng Z."/>
            <person name="Qiu Y."/>
        </authorList>
    </citation>
    <scope>NUCLEOTIDE SEQUENCE [LARGE SCALE GENOMIC DNA]</scope>
    <source>
        <tissue evidence="1">Roots</tissue>
    </source>
</reference>
<dbReference type="Proteomes" id="UP001345219">
    <property type="component" value="Chromosome 17"/>
</dbReference>
<dbReference type="InterPro" id="IPR008551">
    <property type="entry name" value="TANGO2"/>
</dbReference>
<protein>
    <submittedName>
        <fullName evidence="1">Uncharacterized protein</fullName>
    </submittedName>
</protein>
<gene>
    <name evidence="1" type="ORF">SAY87_022980</name>
</gene>
<accession>A0AAN7K4Z6</accession>
<dbReference type="PANTHER" id="PTHR17985:SF16">
    <property type="entry name" value="TRANSPORT_GOLGI ORGANIZATION-LIKE PROTEIN (DUF833)"/>
    <property type="match status" value="1"/>
</dbReference>